<accession>A0A1B6W0M0</accession>
<reference evidence="3" key="1">
    <citation type="submission" date="2016-05" db="EMBL/GenBank/DDBJ databases">
        <title>Draft genome of Corynebacterium afermentans subsp. afermentans LCDC 88199T.</title>
        <authorList>
            <person name="Bernier A.-M."/>
            <person name="Bernard K."/>
        </authorList>
    </citation>
    <scope>NUCLEOTIDE SEQUENCE [LARGE SCALE GENOMIC DNA]</scope>
    <source>
        <strain evidence="3">NML130454</strain>
    </source>
</reference>
<evidence type="ECO:0000313" key="3">
    <source>
        <dbReference type="Proteomes" id="UP000077726"/>
    </source>
</evidence>
<dbReference type="OrthoDB" id="8609757at2"/>
<feature type="signal peptide" evidence="1">
    <location>
        <begin position="1"/>
        <end position="19"/>
    </location>
</feature>
<dbReference type="GO" id="GO:0004190">
    <property type="term" value="F:aspartic-type endopeptidase activity"/>
    <property type="evidence" value="ECO:0007669"/>
    <property type="project" value="InterPro"/>
</dbReference>
<dbReference type="Pfam" id="PF07239">
    <property type="entry name" value="OpcA"/>
    <property type="match status" value="1"/>
</dbReference>
<sequence length="269" mass="29424">MQKTLLALAILSFAAAASAAPDSQETPLHPIKDGRYTVTTGYKHANQKSNDGSKGSIDAFTLTGRADIPLAQQHAVRAELDYAHMSYDFKHNGQTLVDGGKNDIIDLYAGYLYSPSGFKQGGLRVGGGLLYSYSSDKARAHRTVHAPNLVDNDSSGLYLKAQVEYEQALGSGWSITPWGEVQVGLRIREETKWSQAYPHVPDETYKSRGYHISLGVDAQKQLGQNMALTFGSYYQYAHSKTPARDHAGIHLDSSTSRTHAFGIRAGLRF</sequence>
<dbReference type="InterPro" id="IPR020080">
    <property type="entry name" value="OM_adhesin/peptidase_omptin"/>
</dbReference>
<proteinExistence type="predicted"/>
<dbReference type="InterPro" id="IPR009876">
    <property type="entry name" value="OM_adhesin_OpcA"/>
</dbReference>
<name>A0A1B6W0M0_9NEIS</name>
<comment type="caution">
    <text evidence="2">The sequence shown here is derived from an EMBL/GenBank/DDBJ whole genome shotgun (WGS) entry which is preliminary data.</text>
</comment>
<organism evidence="2 3">
    <name type="scientific">Eikenella halliae</name>
    <dbReference type="NCBI Taxonomy" id="1795832"/>
    <lineage>
        <taxon>Bacteria</taxon>
        <taxon>Pseudomonadati</taxon>
        <taxon>Pseudomonadota</taxon>
        <taxon>Betaproteobacteria</taxon>
        <taxon>Neisseriales</taxon>
        <taxon>Neisseriaceae</taxon>
        <taxon>Eikenella</taxon>
    </lineage>
</organism>
<dbReference type="RefSeq" id="WP_064089229.1">
    <property type="nucleotide sequence ID" value="NZ_LXSQ01000008.1"/>
</dbReference>
<keyword evidence="1" id="KW-0732">Signal</keyword>
<dbReference type="SUPFAM" id="SSF69917">
    <property type="entry name" value="OMPT-like"/>
    <property type="match status" value="1"/>
</dbReference>
<dbReference type="AlphaFoldDB" id="A0A1B6W0M0"/>
<gene>
    <name evidence="2" type="ORF">A7Q00_03395</name>
</gene>
<keyword evidence="3" id="KW-1185">Reference proteome</keyword>
<dbReference type="Proteomes" id="UP000077726">
    <property type="component" value="Unassembled WGS sequence"/>
</dbReference>
<protein>
    <submittedName>
        <fullName evidence="2">Uncharacterized protein</fullName>
    </submittedName>
</protein>
<evidence type="ECO:0000313" key="2">
    <source>
        <dbReference type="EMBL" id="OAM44022.1"/>
    </source>
</evidence>
<feature type="chain" id="PRO_5008590684" evidence="1">
    <location>
        <begin position="20"/>
        <end position="269"/>
    </location>
</feature>
<dbReference type="Gene3D" id="2.40.128.100">
    <property type="entry name" value="OPCA outer membrane adhesin/invasin"/>
    <property type="match status" value="1"/>
</dbReference>
<evidence type="ECO:0000256" key="1">
    <source>
        <dbReference type="SAM" id="SignalP"/>
    </source>
</evidence>
<dbReference type="EMBL" id="LXSQ01000008">
    <property type="protein sequence ID" value="OAM44022.1"/>
    <property type="molecule type" value="Genomic_DNA"/>
</dbReference>